<feature type="signal peptide" evidence="1">
    <location>
        <begin position="1"/>
        <end position="20"/>
    </location>
</feature>
<reference evidence="2 3" key="1">
    <citation type="journal article" date="2021" name="Hortic Res">
        <title>Chromosome-scale assembly of the Dendrobium chrysotoxum genome enhances the understanding of orchid evolution.</title>
        <authorList>
            <person name="Zhang Y."/>
            <person name="Zhang G.Q."/>
            <person name="Zhang D."/>
            <person name="Liu X.D."/>
            <person name="Xu X.Y."/>
            <person name="Sun W.H."/>
            <person name="Yu X."/>
            <person name="Zhu X."/>
            <person name="Wang Z.W."/>
            <person name="Zhao X."/>
            <person name="Zhong W.Y."/>
            <person name="Chen H."/>
            <person name="Yin W.L."/>
            <person name="Huang T."/>
            <person name="Niu S.C."/>
            <person name="Liu Z.J."/>
        </authorList>
    </citation>
    <scope>NUCLEOTIDE SEQUENCE [LARGE SCALE GENOMIC DNA]</scope>
    <source>
        <strain evidence="2">Lindl</strain>
    </source>
</reference>
<name>A0AAV7G3B4_DENCH</name>
<organism evidence="2 3">
    <name type="scientific">Dendrobium chrysotoxum</name>
    <name type="common">Orchid</name>
    <dbReference type="NCBI Taxonomy" id="161865"/>
    <lineage>
        <taxon>Eukaryota</taxon>
        <taxon>Viridiplantae</taxon>
        <taxon>Streptophyta</taxon>
        <taxon>Embryophyta</taxon>
        <taxon>Tracheophyta</taxon>
        <taxon>Spermatophyta</taxon>
        <taxon>Magnoliopsida</taxon>
        <taxon>Liliopsida</taxon>
        <taxon>Asparagales</taxon>
        <taxon>Orchidaceae</taxon>
        <taxon>Epidendroideae</taxon>
        <taxon>Malaxideae</taxon>
        <taxon>Dendrobiinae</taxon>
        <taxon>Dendrobium</taxon>
    </lineage>
</organism>
<feature type="chain" id="PRO_5043563498" evidence="1">
    <location>
        <begin position="21"/>
        <end position="61"/>
    </location>
</feature>
<comment type="caution">
    <text evidence="2">The sequence shown here is derived from an EMBL/GenBank/DDBJ whole genome shotgun (WGS) entry which is preliminary data.</text>
</comment>
<dbReference type="AlphaFoldDB" id="A0AAV7G3B4"/>
<keyword evidence="3" id="KW-1185">Reference proteome</keyword>
<accession>A0AAV7G3B4</accession>
<evidence type="ECO:0000313" key="2">
    <source>
        <dbReference type="EMBL" id="KAH0450836.1"/>
    </source>
</evidence>
<protein>
    <submittedName>
        <fullName evidence="2">Uncharacterized protein</fullName>
    </submittedName>
</protein>
<dbReference type="EMBL" id="JAGFBR010000018">
    <property type="protein sequence ID" value="KAH0450836.1"/>
    <property type="molecule type" value="Genomic_DNA"/>
</dbReference>
<proteinExistence type="predicted"/>
<sequence>MINTAIFIIIVASLFKHLSSSRMKLRDSSDNAIFDDSFDIQLLEWKLIPLEGKINNSRDNC</sequence>
<gene>
    <name evidence="2" type="ORF">IEQ34_021528</name>
</gene>
<evidence type="ECO:0000256" key="1">
    <source>
        <dbReference type="SAM" id="SignalP"/>
    </source>
</evidence>
<keyword evidence="1" id="KW-0732">Signal</keyword>
<dbReference type="Proteomes" id="UP000775213">
    <property type="component" value="Unassembled WGS sequence"/>
</dbReference>
<evidence type="ECO:0000313" key="3">
    <source>
        <dbReference type="Proteomes" id="UP000775213"/>
    </source>
</evidence>